<keyword evidence="2" id="KW-1185">Reference proteome</keyword>
<accession>A0A7S8C252</accession>
<organism evidence="1 2">
    <name type="scientific">Kaustia mangrovi</name>
    <dbReference type="NCBI Taxonomy" id="2593653"/>
    <lineage>
        <taxon>Bacteria</taxon>
        <taxon>Pseudomonadati</taxon>
        <taxon>Pseudomonadota</taxon>
        <taxon>Alphaproteobacteria</taxon>
        <taxon>Hyphomicrobiales</taxon>
        <taxon>Parvibaculaceae</taxon>
        <taxon>Kaustia</taxon>
    </lineage>
</organism>
<evidence type="ECO:0008006" key="3">
    <source>
        <dbReference type="Google" id="ProtNLM"/>
    </source>
</evidence>
<protein>
    <recommendedName>
        <fullName evidence="3">HK97 gp10 family phage protein</fullName>
    </recommendedName>
</protein>
<gene>
    <name evidence="1" type="ORF">HW532_04260</name>
</gene>
<dbReference type="EMBL" id="CP058214">
    <property type="protein sequence ID" value="QPC41995.1"/>
    <property type="molecule type" value="Genomic_DNA"/>
</dbReference>
<name>A0A7S8C252_9HYPH</name>
<sequence>MTGSGTLLPRRRLEALLRSPAVAAALGEAAGAVRREAGAMLDLATASGTARGRLVRSLAVTVDPAAGEVRIASTVPEAAAREFGSSAMPADPWLAPALSAARGEVRAILREGLKAAIRQAPPIKETRS</sequence>
<reference evidence="1 2" key="1">
    <citation type="submission" date="2020-06" db="EMBL/GenBank/DDBJ databases">
        <title>Genome sequence of 2 isolates from Red Sea Mangroves.</title>
        <authorList>
            <person name="Sefrji F."/>
            <person name="Michoud G."/>
            <person name="Merlino G."/>
            <person name="Daffonchio D."/>
        </authorList>
    </citation>
    <scope>NUCLEOTIDE SEQUENCE [LARGE SCALE GENOMIC DNA]</scope>
    <source>
        <strain evidence="1 2">R1DC25</strain>
    </source>
</reference>
<dbReference type="KEGG" id="kmn:HW532_04260"/>
<evidence type="ECO:0000313" key="1">
    <source>
        <dbReference type="EMBL" id="QPC41995.1"/>
    </source>
</evidence>
<evidence type="ECO:0000313" key="2">
    <source>
        <dbReference type="Proteomes" id="UP000593594"/>
    </source>
</evidence>
<dbReference type="RefSeq" id="WP_213163222.1">
    <property type="nucleotide sequence ID" value="NZ_CP058214.1"/>
</dbReference>
<dbReference type="AlphaFoldDB" id="A0A7S8C252"/>
<proteinExistence type="predicted"/>
<dbReference type="Proteomes" id="UP000593594">
    <property type="component" value="Chromosome"/>
</dbReference>